<protein>
    <recommendedName>
        <fullName evidence="3">DUF4848 domain-containing protein</fullName>
    </recommendedName>
</protein>
<organism evidence="1 2">
    <name type="scientific">Pedobacter roseus</name>
    <dbReference type="NCBI Taxonomy" id="336820"/>
    <lineage>
        <taxon>Bacteria</taxon>
        <taxon>Pseudomonadati</taxon>
        <taxon>Bacteroidota</taxon>
        <taxon>Sphingobacteriia</taxon>
        <taxon>Sphingobacteriales</taxon>
        <taxon>Sphingobacteriaceae</taxon>
        <taxon>Pedobacter</taxon>
    </lineage>
</organism>
<dbReference type="RefSeq" id="WP_187591792.1">
    <property type="nucleotide sequence ID" value="NZ_CP060723.1"/>
</dbReference>
<dbReference type="AlphaFoldDB" id="A0A7G9QCS7"/>
<name>A0A7G9QCS7_9SPHI</name>
<keyword evidence="2" id="KW-1185">Reference proteome</keyword>
<evidence type="ECO:0008006" key="3">
    <source>
        <dbReference type="Google" id="ProtNLM"/>
    </source>
</evidence>
<sequence>MKNKINFRCLILPLLGAISIASCKKDASVQKPNEKLFTNAVSIENDYLKFRDQKAFDSILNVLLKPENINSKPKELANFKSYSDIYLEIAKEYDKVNNTQAFNEFRNKYSGIVEIKSDSSLAYKSRTPISALFTNLKGEVKIGDITTVYTKDQRMVSYSGKHKSELEVNDISRTDMTKGIFVSNISTKASTSGSNQPSTEAEVVTTAIKSQLYYNEDGKRRLFVDLWLESMPAPSTHDASFRYYFTSRQELKRTFGGWRTNETDYYFSNLNYNFSGFTFPMGPEGVTYNFNLPSYSVGNATGPIIIDLGVKTGLGNGISGTGRFFTGGVPNAPSFNVN</sequence>
<reference evidence="1 2" key="1">
    <citation type="submission" date="2020-08" db="EMBL/GenBank/DDBJ databases">
        <title>Genome sequence of Pedobacter roseus KACC 11594T.</title>
        <authorList>
            <person name="Hyun D.-W."/>
            <person name="Bae J.-W."/>
        </authorList>
    </citation>
    <scope>NUCLEOTIDE SEQUENCE [LARGE SCALE GENOMIC DNA]</scope>
    <source>
        <strain evidence="1 2">KACC 11594</strain>
    </source>
</reference>
<gene>
    <name evidence="1" type="ORF">H9L23_18820</name>
</gene>
<dbReference type="KEGG" id="proe:H9L23_18820"/>
<dbReference type="Proteomes" id="UP000515806">
    <property type="component" value="Chromosome"/>
</dbReference>
<dbReference type="EMBL" id="CP060723">
    <property type="protein sequence ID" value="QNN41152.1"/>
    <property type="molecule type" value="Genomic_DNA"/>
</dbReference>
<accession>A0A7G9QCS7</accession>
<evidence type="ECO:0000313" key="1">
    <source>
        <dbReference type="EMBL" id="QNN41152.1"/>
    </source>
</evidence>
<evidence type="ECO:0000313" key="2">
    <source>
        <dbReference type="Proteomes" id="UP000515806"/>
    </source>
</evidence>
<dbReference type="PROSITE" id="PS51257">
    <property type="entry name" value="PROKAR_LIPOPROTEIN"/>
    <property type="match status" value="1"/>
</dbReference>
<proteinExistence type="predicted"/>